<dbReference type="OrthoDB" id="2102561at2759"/>
<dbReference type="InterPro" id="IPR002347">
    <property type="entry name" value="SDR_fam"/>
</dbReference>
<comment type="caution">
    <text evidence="5">The sequence shown here is derived from an EMBL/GenBank/DDBJ whole genome shotgun (WGS) entry which is preliminary data.</text>
</comment>
<feature type="compositionally biased region" description="Basic and acidic residues" evidence="4">
    <location>
        <begin position="361"/>
        <end position="374"/>
    </location>
</feature>
<feature type="compositionally biased region" description="Low complexity" evidence="4">
    <location>
        <begin position="410"/>
        <end position="429"/>
    </location>
</feature>
<dbReference type="Pfam" id="PF00106">
    <property type="entry name" value="adh_short"/>
    <property type="match status" value="1"/>
</dbReference>
<dbReference type="EMBL" id="BABT02000146">
    <property type="protein sequence ID" value="GAA97845.1"/>
    <property type="molecule type" value="Genomic_DNA"/>
</dbReference>
<dbReference type="AlphaFoldDB" id="G7E4T5"/>
<keyword evidence="3" id="KW-0560">Oxidoreductase</keyword>
<dbReference type="PROSITE" id="PS00061">
    <property type="entry name" value="ADH_SHORT"/>
    <property type="match status" value="1"/>
</dbReference>
<dbReference type="STRING" id="764103.G7E4T5"/>
<reference evidence="5 6" key="2">
    <citation type="journal article" date="2012" name="Open Biol.">
        <title>Characteristics of nucleosomes and linker DNA regions on the genome of the basidiomycete Mixia osmundae revealed by mono- and dinucleosome mapping.</title>
        <authorList>
            <person name="Nishida H."/>
            <person name="Kondo S."/>
            <person name="Matsumoto T."/>
            <person name="Suzuki Y."/>
            <person name="Yoshikawa H."/>
            <person name="Taylor T.D."/>
            <person name="Sugiyama J."/>
        </authorList>
    </citation>
    <scope>NUCLEOTIDE SEQUENCE [LARGE SCALE GENOMIC DNA]</scope>
    <source>
        <strain evidence="6">CBS 9802 / IAM 14324 / JCM 22182 / KY 12970</strain>
    </source>
</reference>
<dbReference type="InParanoid" id="G7E4T5"/>
<evidence type="ECO:0000256" key="3">
    <source>
        <dbReference type="ARBA" id="ARBA00023002"/>
    </source>
</evidence>
<dbReference type="InterPro" id="IPR020904">
    <property type="entry name" value="Sc_DH/Rdtase_CS"/>
</dbReference>
<dbReference type="PANTHER" id="PTHR44169">
    <property type="entry name" value="NADPH-DEPENDENT 1-ACYLDIHYDROXYACETONE PHOSPHATE REDUCTASE"/>
    <property type="match status" value="1"/>
</dbReference>
<keyword evidence="6" id="KW-1185">Reference proteome</keyword>
<dbReference type="CDD" id="cd05374">
    <property type="entry name" value="17beta-HSD-like_SDR_c"/>
    <property type="match status" value="1"/>
</dbReference>
<accession>G7E4T5</accession>
<comment type="similarity">
    <text evidence="1">Belongs to the short-chain dehydrogenases/reductases (SDR) family.</text>
</comment>
<evidence type="ECO:0000313" key="5">
    <source>
        <dbReference type="EMBL" id="GAA97845.1"/>
    </source>
</evidence>
<dbReference type="InterPro" id="IPR036291">
    <property type="entry name" value="NAD(P)-bd_dom_sf"/>
</dbReference>
<dbReference type="eggNOG" id="KOG1209">
    <property type="taxonomic scope" value="Eukaryota"/>
</dbReference>
<evidence type="ECO:0000256" key="1">
    <source>
        <dbReference type="ARBA" id="ARBA00006484"/>
    </source>
</evidence>
<gene>
    <name evidence="5" type="primary">Mo04525</name>
    <name evidence="5" type="ORF">E5Q_04525</name>
</gene>
<sequence>MSGKVVLVTGSSEGGIGNACCISFHNAGCKVYASARRLESLASLPDSIEKIQLDVLDKEACQKAIEHIISKEGRIDVLVNNAGAGATGALLDFDLDQAESVYKANVFAPMRLCQLVAPHMVKQREGLIINICSIVGIIGTPWAGWYSSSKAALISLSDVLRMEVQGFGIKVMTVCPGAVRSGFGDKQAASLKTPDGSLYANVNKFIQERAQMGQQGAMPNAEFANKLVASALKTSPSAYFLAGGRAFQFQLMSFLPRWFVWRTLMKRMGCYKVGLSSTERPLRHRRESYIARRHAGSDCECIGHHSRRSQNSLASTALILTAEGDDSRCCAAQTFRSERDTDPARPRQACPSQEVPTKVTRQRDSKIQTDDRTIARQYEPIRYGRYSGEHKRTSSRSSSTDSSSSRRSEQTAQTPSSAATSTSALSSPVTTCSFVESRSDLTEDDSPSFKMTLQAADETDARIVSEPPSVVESSSSSSLSRASSLKWLKMKAGGIIQLSDFRQKDLARRDSWD</sequence>
<feature type="compositionally biased region" description="Basic and acidic residues" evidence="4">
    <location>
        <begin position="336"/>
        <end position="345"/>
    </location>
</feature>
<dbReference type="PRINTS" id="PR00081">
    <property type="entry name" value="GDHRDH"/>
</dbReference>
<dbReference type="PANTHER" id="PTHR44169:SF6">
    <property type="entry name" value="NADPH-DEPENDENT 1-ACYLDIHYDROXYACETONE PHOSPHATE REDUCTASE"/>
    <property type="match status" value="1"/>
</dbReference>
<evidence type="ECO:0000313" key="6">
    <source>
        <dbReference type="Proteomes" id="UP000009131"/>
    </source>
</evidence>
<dbReference type="SUPFAM" id="SSF51735">
    <property type="entry name" value="NAD(P)-binding Rossmann-fold domains"/>
    <property type="match status" value="1"/>
</dbReference>
<protein>
    <submittedName>
        <fullName evidence="5">Uncharacterized protein</fullName>
    </submittedName>
</protein>
<reference evidence="5 6" key="1">
    <citation type="journal article" date="2011" name="J. Gen. Appl. Microbiol.">
        <title>Draft genome sequencing of the enigmatic basidiomycete Mixia osmundae.</title>
        <authorList>
            <person name="Nishida H."/>
            <person name="Nagatsuka Y."/>
            <person name="Sugiyama J."/>
        </authorList>
    </citation>
    <scope>NUCLEOTIDE SEQUENCE [LARGE SCALE GENOMIC DNA]</scope>
    <source>
        <strain evidence="6">CBS 9802 / IAM 14324 / JCM 22182 / KY 12970</strain>
    </source>
</reference>
<organism evidence="5 6">
    <name type="scientific">Mixia osmundae (strain CBS 9802 / IAM 14324 / JCM 22182 / KY 12970)</name>
    <dbReference type="NCBI Taxonomy" id="764103"/>
    <lineage>
        <taxon>Eukaryota</taxon>
        <taxon>Fungi</taxon>
        <taxon>Dikarya</taxon>
        <taxon>Basidiomycota</taxon>
        <taxon>Pucciniomycotina</taxon>
        <taxon>Mixiomycetes</taxon>
        <taxon>Mixiales</taxon>
        <taxon>Mixiaceae</taxon>
        <taxon>Mixia</taxon>
    </lineage>
</organism>
<dbReference type="Proteomes" id="UP000009131">
    <property type="component" value="Unassembled WGS sequence"/>
</dbReference>
<dbReference type="FunFam" id="3.40.50.720:FF:000261">
    <property type="entry name" value="NADPH-dependent 1-acyldihydroxyacetone phosphate reductase"/>
    <property type="match status" value="1"/>
</dbReference>
<evidence type="ECO:0000256" key="2">
    <source>
        <dbReference type="ARBA" id="ARBA00022857"/>
    </source>
</evidence>
<evidence type="ECO:0000256" key="4">
    <source>
        <dbReference type="SAM" id="MobiDB-lite"/>
    </source>
</evidence>
<keyword evidence="2" id="KW-0521">NADP</keyword>
<dbReference type="Gene3D" id="3.40.50.720">
    <property type="entry name" value="NAD(P)-binding Rossmann-like Domain"/>
    <property type="match status" value="1"/>
</dbReference>
<proteinExistence type="inferred from homology"/>
<dbReference type="HOGENOM" id="CLU_545234_0_0_1"/>
<name>G7E4T5_MIXOS</name>
<dbReference type="GO" id="GO:0016491">
    <property type="term" value="F:oxidoreductase activity"/>
    <property type="evidence" value="ECO:0007669"/>
    <property type="project" value="UniProtKB-KW"/>
</dbReference>
<feature type="region of interest" description="Disordered" evidence="4">
    <location>
        <begin position="335"/>
        <end position="429"/>
    </location>
</feature>
<dbReference type="PRINTS" id="PR00080">
    <property type="entry name" value="SDRFAMILY"/>
</dbReference>
<dbReference type="GO" id="GO:0005783">
    <property type="term" value="C:endoplasmic reticulum"/>
    <property type="evidence" value="ECO:0007669"/>
    <property type="project" value="TreeGrafter"/>
</dbReference>